<gene>
    <name evidence="3" type="ORF">Pmar_PMAR020498</name>
</gene>
<protein>
    <recommendedName>
        <fullName evidence="2">Mei2-like C-terminal RNA recognition motif domain-containing protein</fullName>
    </recommendedName>
</protein>
<accession>C5L771</accession>
<dbReference type="InterPro" id="IPR007201">
    <property type="entry name" value="Mei2-like_Rrm_C"/>
</dbReference>
<feature type="domain" description="Mei2-like C-terminal RNA recognition motif" evidence="2">
    <location>
        <begin position="248"/>
        <end position="315"/>
    </location>
</feature>
<dbReference type="GeneID" id="9060178"/>
<keyword evidence="4" id="KW-1185">Reference proteome</keyword>
<dbReference type="Proteomes" id="UP000007800">
    <property type="component" value="Unassembled WGS sequence"/>
</dbReference>
<dbReference type="CDD" id="cd12277">
    <property type="entry name" value="RRM3_MEI2_EAR1_like"/>
    <property type="match status" value="1"/>
</dbReference>
<dbReference type="InParanoid" id="C5L771"/>
<reference evidence="3 4" key="1">
    <citation type="submission" date="2008-07" db="EMBL/GenBank/DDBJ databases">
        <authorList>
            <person name="El-Sayed N."/>
            <person name="Caler E."/>
            <person name="Inman J."/>
            <person name="Amedeo P."/>
            <person name="Hass B."/>
            <person name="Wortman J."/>
        </authorList>
    </citation>
    <scope>NUCLEOTIDE SEQUENCE [LARGE SCALE GENOMIC DNA]</scope>
    <source>
        <strain evidence="4">ATCC 50983 / TXsc</strain>
    </source>
</reference>
<name>C5L771_PERM5</name>
<sequence>MYPSSDSLVDQPCVKDMVVTACDKTDGGLNDQQPDFVVSPNSWTRRKGVGTLELKNTFISLRLLDPVEGVIGADSDEESPLELIHHASNPVCAFEHTRSWPTQYNSAYRRERSCPAALKGGVCELVNDSSPECAIDGCFDGNPVCEMTCGSPQYSSPVCGEDSTMSDRRPSAGASLTPSGVKMSKTMNQTLSYSPTRTGRVNGLDYNYRSRRSSRGLVTGSRANNNDRVNSSSLIGNSNGPPSSTDTRSTVMLRNIPYSMGQMRVLDALLSMGFQSKIDFFYAPLDFSSGNNLGYAFINLRRPEYVDEFYNKFNDVSLSHLGEAWCVKRLKDLKPMLHTIITHLLSTCQRVTVLSSSTTMAAESLCITITIANNKTKRSRST</sequence>
<dbReference type="SUPFAM" id="SSF54928">
    <property type="entry name" value="RNA-binding domain, RBD"/>
    <property type="match status" value="1"/>
</dbReference>
<dbReference type="RefSeq" id="XP_002775517.1">
    <property type="nucleotide sequence ID" value="XM_002775471.1"/>
</dbReference>
<dbReference type="InterPro" id="IPR035979">
    <property type="entry name" value="RBD_domain_sf"/>
</dbReference>
<evidence type="ECO:0000259" key="2">
    <source>
        <dbReference type="Pfam" id="PF04059"/>
    </source>
</evidence>
<dbReference type="EMBL" id="GG679899">
    <property type="protein sequence ID" value="EER07333.1"/>
    <property type="molecule type" value="Genomic_DNA"/>
</dbReference>
<organism evidence="4">
    <name type="scientific">Perkinsus marinus (strain ATCC 50983 / TXsc)</name>
    <dbReference type="NCBI Taxonomy" id="423536"/>
    <lineage>
        <taxon>Eukaryota</taxon>
        <taxon>Sar</taxon>
        <taxon>Alveolata</taxon>
        <taxon>Perkinsozoa</taxon>
        <taxon>Perkinsea</taxon>
        <taxon>Perkinsida</taxon>
        <taxon>Perkinsidae</taxon>
        <taxon>Perkinsus</taxon>
    </lineage>
</organism>
<feature type="compositionally biased region" description="Polar residues" evidence="1">
    <location>
        <begin position="221"/>
        <end position="248"/>
    </location>
</feature>
<dbReference type="AlphaFoldDB" id="C5L771"/>
<dbReference type="Pfam" id="PF04059">
    <property type="entry name" value="RRM_2"/>
    <property type="match status" value="1"/>
</dbReference>
<feature type="region of interest" description="Disordered" evidence="1">
    <location>
        <begin position="158"/>
        <end position="181"/>
    </location>
</feature>
<evidence type="ECO:0000313" key="4">
    <source>
        <dbReference type="Proteomes" id="UP000007800"/>
    </source>
</evidence>
<proteinExistence type="predicted"/>
<dbReference type="OrthoDB" id="448349at2759"/>
<dbReference type="GO" id="GO:0003676">
    <property type="term" value="F:nucleic acid binding"/>
    <property type="evidence" value="ECO:0007669"/>
    <property type="project" value="InterPro"/>
</dbReference>
<feature type="compositionally biased region" description="Polar residues" evidence="1">
    <location>
        <begin position="186"/>
        <end position="199"/>
    </location>
</feature>
<evidence type="ECO:0000313" key="3">
    <source>
        <dbReference type="EMBL" id="EER07333.1"/>
    </source>
</evidence>
<feature type="region of interest" description="Disordered" evidence="1">
    <location>
        <begin position="215"/>
        <end position="248"/>
    </location>
</feature>
<evidence type="ECO:0000256" key="1">
    <source>
        <dbReference type="SAM" id="MobiDB-lite"/>
    </source>
</evidence>
<feature type="region of interest" description="Disordered" evidence="1">
    <location>
        <begin position="186"/>
        <end position="205"/>
    </location>
</feature>